<name>A0ACC2MF40_PERAE</name>
<reference evidence="1 2" key="1">
    <citation type="journal article" date="2022" name="Hortic Res">
        <title>A haplotype resolved chromosomal level avocado genome allows analysis of novel avocado genes.</title>
        <authorList>
            <person name="Nath O."/>
            <person name="Fletcher S.J."/>
            <person name="Hayward A."/>
            <person name="Shaw L.M."/>
            <person name="Masouleh A.K."/>
            <person name="Furtado A."/>
            <person name="Henry R.J."/>
            <person name="Mitter N."/>
        </authorList>
    </citation>
    <scope>NUCLEOTIDE SEQUENCE [LARGE SCALE GENOMIC DNA]</scope>
    <source>
        <strain evidence="2">cv. Hass</strain>
    </source>
</reference>
<protein>
    <submittedName>
        <fullName evidence="1">Uncharacterized protein</fullName>
    </submittedName>
</protein>
<organism evidence="1 2">
    <name type="scientific">Persea americana</name>
    <name type="common">Avocado</name>
    <dbReference type="NCBI Taxonomy" id="3435"/>
    <lineage>
        <taxon>Eukaryota</taxon>
        <taxon>Viridiplantae</taxon>
        <taxon>Streptophyta</taxon>
        <taxon>Embryophyta</taxon>
        <taxon>Tracheophyta</taxon>
        <taxon>Spermatophyta</taxon>
        <taxon>Magnoliopsida</taxon>
        <taxon>Magnoliidae</taxon>
        <taxon>Laurales</taxon>
        <taxon>Lauraceae</taxon>
        <taxon>Persea</taxon>
    </lineage>
</organism>
<accession>A0ACC2MF40</accession>
<sequence length="74" mass="7950">MIPGFTIRGVTVVAKEIVAKEIVKHAADGLGTLDFALASGGARVVSHSIKEKVPVSCLWLKVEISFIEDVRAKF</sequence>
<gene>
    <name evidence="1" type="ORF">MRB53_006067</name>
</gene>
<evidence type="ECO:0000313" key="2">
    <source>
        <dbReference type="Proteomes" id="UP001234297"/>
    </source>
</evidence>
<comment type="caution">
    <text evidence="1">The sequence shown here is derived from an EMBL/GenBank/DDBJ whole genome shotgun (WGS) entry which is preliminary data.</text>
</comment>
<evidence type="ECO:0000313" key="1">
    <source>
        <dbReference type="EMBL" id="KAJ8644319.1"/>
    </source>
</evidence>
<dbReference type="EMBL" id="CM056810">
    <property type="protein sequence ID" value="KAJ8644319.1"/>
    <property type="molecule type" value="Genomic_DNA"/>
</dbReference>
<keyword evidence="2" id="KW-1185">Reference proteome</keyword>
<dbReference type="Proteomes" id="UP001234297">
    <property type="component" value="Chromosome 2"/>
</dbReference>
<proteinExistence type="predicted"/>